<dbReference type="InterPro" id="IPR027450">
    <property type="entry name" value="AlkB-like"/>
</dbReference>
<dbReference type="Pfam" id="PF13532">
    <property type="entry name" value="2OG-FeII_Oxy_2"/>
    <property type="match status" value="1"/>
</dbReference>
<dbReference type="PANTHER" id="PTHR31212:SF4">
    <property type="entry name" value="ALPHA-KETOGLUTARATE-DEPENDENT DIOXYGENASE ALKB HOMOLOG 3"/>
    <property type="match status" value="1"/>
</dbReference>
<proteinExistence type="predicted"/>
<feature type="domain" description="Fe2OG dioxygenase" evidence="1">
    <location>
        <begin position="105"/>
        <end position="203"/>
    </location>
</feature>
<gene>
    <name evidence="2" type="ORF">H8K33_07625</name>
</gene>
<dbReference type="RefSeq" id="WP_186890376.1">
    <property type="nucleotide sequence ID" value="NZ_JACOFU010000002.1"/>
</dbReference>
<organism evidence="2 3">
    <name type="scientific">Undibacterium amnicola</name>
    <dbReference type="NCBI Taxonomy" id="1834038"/>
    <lineage>
        <taxon>Bacteria</taxon>
        <taxon>Pseudomonadati</taxon>
        <taxon>Pseudomonadota</taxon>
        <taxon>Betaproteobacteria</taxon>
        <taxon>Burkholderiales</taxon>
        <taxon>Oxalobacteraceae</taxon>
        <taxon>Undibacterium</taxon>
    </lineage>
</organism>
<evidence type="ECO:0000259" key="1">
    <source>
        <dbReference type="PROSITE" id="PS51471"/>
    </source>
</evidence>
<dbReference type="InterPro" id="IPR005123">
    <property type="entry name" value="Oxoglu/Fe-dep_dioxygenase_dom"/>
</dbReference>
<reference evidence="2 3" key="1">
    <citation type="submission" date="2020-08" db="EMBL/GenBank/DDBJ databases">
        <title>Novel species isolated from subtropical streams in China.</title>
        <authorList>
            <person name="Lu H."/>
        </authorList>
    </citation>
    <scope>NUCLEOTIDE SEQUENCE [LARGE SCALE GENOMIC DNA]</scope>
    <source>
        <strain evidence="2 3">KCTC 52442</strain>
    </source>
</reference>
<keyword evidence="2" id="KW-0223">Dioxygenase</keyword>
<protein>
    <submittedName>
        <fullName evidence="2">Alpha-ketoglutarate-dependent dioxygenase AlkB</fullName>
    </submittedName>
</protein>
<keyword evidence="3" id="KW-1185">Reference proteome</keyword>
<dbReference type="PROSITE" id="PS51471">
    <property type="entry name" value="FE2OG_OXY"/>
    <property type="match status" value="1"/>
</dbReference>
<evidence type="ECO:0000313" key="2">
    <source>
        <dbReference type="EMBL" id="MBC3831374.1"/>
    </source>
</evidence>
<dbReference type="SUPFAM" id="SSF51197">
    <property type="entry name" value="Clavaminate synthase-like"/>
    <property type="match status" value="1"/>
</dbReference>
<accession>A0ABR6XPF4</accession>
<comment type="caution">
    <text evidence="2">The sequence shown here is derived from an EMBL/GenBank/DDBJ whole genome shotgun (WGS) entry which is preliminary data.</text>
</comment>
<dbReference type="PANTHER" id="PTHR31212">
    <property type="entry name" value="ALPHA-KETOGLUTARATE-DEPENDENT DIOXYGENASE ALKB HOMOLOG 3"/>
    <property type="match status" value="1"/>
</dbReference>
<name>A0ABR6XPF4_9BURK</name>
<evidence type="ECO:0000313" key="3">
    <source>
        <dbReference type="Proteomes" id="UP000643610"/>
    </source>
</evidence>
<sequence>MQTSLFDTEQAGERITLEDATLDFYPEFYASAAANQLSDHLQNATPWRQEQIRIAGLPRLQPRLSAWYGDTEAEYTYSGLHLKPLEWSEELRHIKQAIEQHTGHQFNSVLLNYYRDQEDSMGWHSDDEPELGPQPVIASLSLGGAREFALKHKFRKELRYKIALCNGSLLIMSGDTQSHWQHAIAKEKSPCQARINLTFRQIIAKQS</sequence>
<dbReference type="InterPro" id="IPR037151">
    <property type="entry name" value="AlkB-like_sf"/>
</dbReference>
<dbReference type="Proteomes" id="UP000643610">
    <property type="component" value="Unassembled WGS sequence"/>
</dbReference>
<dbReference type="GO" id="GO:0051213">
    <property type="term" value="F:dioxygenase activity"/>
    <property type="evidence" value="ECO:0007669"/>
    <property type="project" value="UniProtKB-KW"/>
</dbReference>
<dbReference type="Gene3D" id="2.60.120.590">
    <property type="entry name" value="Alpha-ketoglutarate-dependent dioxygenase AlkB-like"/>
    <property type="match status" value="1"/>
</dbReference>
<keyword evidence="2" id="KW-0560">Oxidoreductase</keyword>
<dbReference type="InterPro" id="IPR032854">
    <property type="entry name" value="ALKBH3"/>
</dbReference>
<dbReference type="EMBL" id="JACOFU010000002">
    <property type="protein sequence ID" value="MBC3831374.1"/>
    <property type="molecule type" value="Genomic_DNA"/>
</dbReference>